<evidence type="ECO:0000313" key="8">
    <source>
        <dbReference type="Proteomes" id="UP000184339"/>
    </source>
</evidence>
<dbReference type="OrthoDB" id="9147043at2"/>
<dbReference type="Pfam" id="PF02518">
    <property type="entry name" value="HATPase_c"/>
    <property type="match status" value="1"/>
</dbReference>
<comment type="catalytic activity">
    <reaction evidence="1">
        <text>ATP + protein L-histidine = ADP + protein N-phospho-L-histidine.</text>
        <dbReference type="EC" id="2.7.13.3"/>
    </reaction>
</comment>
<protein>
    <recommendedName>
        <fullName evidence="2">histidine kinase</fullName>
        <ecNumber evidence="2">2.7.13.3</ecNumber>
    </recommendedName>
</protein>
<dbReference type="STRING" id="551987.SAMN05192549_102239"/>
<dbReference type="PANTHER" id="PTHR24421">
    <property type="entry name" value="NITRATE/NITRITE SENSOR PROTEIN NARX-RELATED"/>
    <property type="match status" value="1"/>
</dbReference>
<dbReference type="Gene3D" id="3.30.565.10">
    <property type="entry name" value="Histidine kinase-like ATPase, C-terminal domain"/>
    <property type="match status" value="1"/>
</dbReference>
<evidence type="ECO:0000256" key="4">
    <source>
        <dbReference type="ARBA" id="ARBA00022777"/>
    </source>
</evidence>
<feature type="domain" description="Histidine kinase/HSP90-like ATPase" evidence="6">
    <location>
        <begin position="9"/>
        <end position="98"/>
    </location>
</feature>
<keyword evidence="8" id="KW-1185">Reference proteome</keyword>
<reference evidence="8" key="1">
    <citation type="submission" date="2016-11" db="EMBL/GenBank/DDBJ databases">
        <authorList>
            <person name="Varghese N."/>
            <person name="Submissions S."/>
        </authorList>
    </citation>
    <scope>NUCLEOTIDE SEQUENCE [LARGE SCALE GENOMIC DNA]</scope>
    <source>
        <strain evidence="8">Sac-22</strain>
    </source>
</reference>
<evidence type="ECO:0000259" key="6">
    <source>
        <dbReference type="Pfam" id="PF02518"/>
    </source>
</evidence>
<keyword evidence="3" id="KW-0808">Transferase</keyword>
<dbReference type="GO" id="GO:0004673">
    <property type="term" value="F:protein histidine kinase activity"/>
    <property type="evidence" value="ECO:0007669"/>
    <property type="project" value="UniProtKB-EC"/>
</dbReference>
<evidence type="ECO:0000313" key="7">
    <source>
        <dbReference type="EMBL" id="SHM68967.1"/>
    </source>
</evidence>
<name>A0A1M7KTS5_9BURK</name>
<dbReference type="InterPro" id="IPR003594">
    <property type="entry name" value="HATPase_dom"/>
</dbReference>
<evidence type="ECO:0000256" key="5">
    <source>
        <dbReference type="ARBA" id="ARBA00023012"/>
    </source>
</evidence>
<dbReference type="InterPro" id="IPR036890">
    <property type="entry name" value="HATPase_C_sf"/>
</dbReference>
<dbReference type="EC" id="2.7.13.3" evidence="2"/>
<dbReference type="AlphaFoldDB" id="A0A1M7KTS5"/>
<evidence type="ECO:0000256" key="2">
    <source>
        <dbReference type="ARBA" id="ARBA00012438"/>
    </source>
</evidence>
<dbReference type="RefSeq" id="WP_072781968.1">
    <property type="nucleotide sequence ID" value="NZ_FRCX01000002.1"/>
</dbReference>
<dbReference type="PANTHER" id="PTHR24421:SF10">
    <property type="entry name" value="NITRATE_NITRITE SENSOR PROTEIN NARQ"/>
    <property type="match status" value="1"/>
</dbReference>
<keyword evidence="4" id="KW-0418">Kinase</keyword>
<gene>
    <name evidence="7" type="ORF">SAMN05192549_102239</name>
</gene>
<proteinExistence type="predicted"/>
<evidence type="ECO:0000256" key="1">
    <source>
        <dbReference type="ARBA" id="ARBA00000085"/>
    </source>
</evidence>
<evidence type="ECO:0000256" key="3">
    <source>
        <dbReference type="ARBA" id="ARBA00022679"/>
    </source>
</evidence>
<dbReference type="Proteomes" id="UP000184339">
    <property type="component" value="Unassembled WGS sequence"/>
</dbReference>
<keyword evidence="5" id="KW-0902">Two-component regulatory system</keyword>
<accession>A0A1M7KTS5</accession>
<dbReference type="EMBL" id="FRCX01000002">
    <property type="protein sequence ID" value="SHM68967.1"/>
    <property type="molecule type" value="Genomic_DNA"/>
</dbReference>
<sequence>MEWIDPRNALHILRILQEAFANIVKHAAATEIRVATCVEADFVLVVITDNGVGFSVDQGLEKEGKGLRNQLRRAASIGAMIQLESGKSGTRLVLSLPIVKKP</sequence>
<dbReference type="SUPFAM" id="SSF55874">
    <property type="entry name" value="ATPase domain of HSP90 chaperone/DNA topoisomerase II/histidine kinase"/>
    <property type="match status" value="1"/>
</dbReference>
<dbReference type="InterPro" id="IPR050482">
    <property type="entry name" value="Sensor_HK_TwoCompSys"/>
</dbReference>
<organism evidence="7 8">
    <name type="scientific">Duganella sacchari</name>
    <dbReference type="NCBI Taxonomy" id="551987"/>
    <lineage>
        <taxon>Bacteria</taxon>
        <taxon>Pseudomonadati</taxon>
        <taxon>Pseudomonadota</taxon>
        <taxon>Betaproteobacteria</taxon>
        <taxon>Burkholderiales</taxon>
        <taxon>Oxalobacteraceae</taxon>
        <taxon>Telluria group</taxon>
        <taxon>Duganella</taxon>
    </lineage>
</organism>
<dbReference type="GO" id="GO:0000160">
    <property type="term" value="P:phosphorelay signal transduction system"/>
    <property type="evidence" value="ECO:0007669"/>
    <property type="project" value="UniProtKB-KW"/>
</dbReference>
<dbReference type="CDD" id="cd16917">
    <property type="entry name" value="HATPase_UhpB-NarQ-NarX-like"/>
    <property type="match status" value="1"/>
</dbReference>